<protein>
    <submittedName>
        <fullName evidence="7">PhoP regulon feedback inhibition membrane protein MgrB</fullName>
    </submittedName>
</protein>
<evidence type="ECO:0000313" key="8">
    <source>
        <dbReference type="Proteomes" id="UP000591844"/>
    </source>
</evidence>
<dbReference type="AlphaFoldDB" id="A0A7X5QBR2"/>
<dbReference type="Pfam" id="PF13998">
    <property type="entry name" value="MgrB"/>
    <property type="match status" value="1"/>
</dbReference>
<evidence type="ECO:0000256" key="5">
    <source>
        <dbReference type="ARBA" id="ARBA00023136"/>
    </source>
</evidence>
<dbReference type="Proteomes" id="UP000591844">
    <property type="component" value="Unassembled WGS sequence"/>
</dbReference>
<keyword evidence="5 6" id="KW-0472">Membrane</keyword>
<comment type="caution">
    <text evidence="7">The sequence shown here is derived from an EMBL/GenBank/DDBJ whole genome shotgun (WGS) entry which is preliminary data.</text>
</comment>
<keyword evidence="1" id="KW-1003">Cell membrane</keyword>
<reference evidence="7 8" key="1">
    <citation type="submission" date="2018-02" db="EMBL/GenBank/DDBJ databases">
        <authorList>
            <person name="Machado R.A."/>
        </authorList>
    </citation>
    <scope>NUCLEOTIDE SEQUENCE [LARGE SCALE GENOMIC DNA]</scope>
    <source>
        <strain evidence="7 8">DSM 19724</strain>
    </source>
</reference>
<dbReference type="EMBL" id="PUJW01000003">
    <property type="protein sequence ID" value="NHB91389.1"/>
    <property type="molecule type" value="Genomic_DNA"/>
</dbReference>
<keyword evidence="2" id="KW-0997">Cell inner membrane</keyword>
<evidence type="ECO:0000256" key="3">
    <source>
        <dbReference type="ARBA" id="ARBA00022692"/>
    </source>
</evidence>
<keyword evidence="3 6" id="KW-0812">Transmembrane</keyword>
<sequence length="56" mass="6514">MLIKLKEIELDIKKTIAILVLLGICLFLYLLALDRYCDQGEKFDSGICFVTRYLPF</sequence>
<dbReference type="RefSeq" id="WP_339413664.1">
    <property type="nucleotide sequence ID" value="NZ_CAWPIB010000003.1"/>
</dbReference>
<dbReference type="InterPro" id="IPR020907">
    <property type="entry name" value="MgrB"/>
</dbReference>
<keyword evidence="4 6" id="KW-1133">Transmembrane helix</keyword>
<evidence type="ECO:0000256" key="4">
    <source>
        <dbReference type="ARBA" id="ARBA00022989"/>
    </source>
</evidence>
<organism evidence="7 8">
    <name type="scientific">Photorhabdus cinerea</name>
    <dbReference type="NCBI Taxonomy" id="471575"/>
    <lineage>
        <taxon>Bacteria</taxon>
        <taxon>Pseudomonadati</taxon>
        <taxon>Pseudomonadota</taxon>
        <taxon>Gammaproteobacteria</taxon>
        <taxon>Enterobacterales</taxon>
        <taxon>Morganellaceae</taxon>
        <taxon>Photorhabdus</taxon>
    </lineage>
</organism>
<evidence type="ECO:0000256" key="6">
    <source>
        <dbReference type="SAM" id="Phobius"/>
    </source>
</evidence>
<feature type="transmembrane region" description="Helical" evidence="6">
    <location>
        <begin position="12"/>
        <end position="32"/>
    </location>
</feature>
<evidence type="ECO:0000313" key="7">
    <source>
        <dbReference type="EMBL" id="NHB91389.1"/>
    </source>
</evidence>
<gene>
    <name evidence="7" type="ORF">C5469_04255</name>
</gene>
<name>A0A7X5QBR2_9GAMM</name>
<keyword evidence="8" id="KW-1185">Reference proteome</keyword>
<evidence type="ECO:0000256" key="2">
    <source>
        <dbReference type="ARBA" id="ARBA00022519"/>
    </source>
</evidence>
<evidence type="ECO:0000256" key="1">
    <source>
        <dbReference type="ARBA" id="ARBA00022475"/>
    </source>
</evidence>
<proteinExistence type="predicted"/>
<accession>A0A7X5QBR2</accession>